<dbReference type="OrthoDB" id="9805159at2"/>
<dbReference type="SMART" id="SM00642">
    <property type="entry name" value="Aamy"/>
    <property type="match status" value="1"/>
</dbReference>
<dbReference type="InterPro" id="IPR006047">
    <property type="entry name" value="GH13_cat_dom"/>
</dbReference>
<evidence type="ECO:0000313" key="3">
    <source>
        <dbReference type="EMBL" id="AHM05098.1"/>
    </source>
</evidence>
<sequence>MALQGDRPENPVIYQIYPRSFRDTSGTGEGDLRGVVEGLDHVASLGVDAIWLSPFFRSPMCDGGYDVADHCAVDPRFGTMQDFDDLLDRAHALGLRVMVDLVLNHTSDTHDWFARSLAREEGYEDVYVWADPKPDGSPPSNWVSFFGHPAWRWHPQRRQYCLTKFLPCQPCLNHYDTRVGQRLGEITRFWLDRGVDGFRYDAVTSFFHDRAFRDNPAATDAQAALIPGPSSNPFTYQSHRHDVMPKDCAAFCTRLREMAGPAAFLLGEVNNGPRSIEVLRDVTADGRLDAAYTVDLPERGPTQEVLADVLTRLDGDGGLAWWLSCHDQPRHVSAHGDGTARDAKLFATLLCALPGPLLMFQGEELGQPQAKLGLDDLHDPYDRMYWPQPMGRDGARAPMAWDATLPRCGFSGNRPWLPIHPPEDGGAAQQAENPGSVLSFYKQALALRRAHALSGGRMSLLDAPDGTIRARIETGDARLLLAVNLRDSDWTPEVAPTAPCASILQSAPPGPGGALAPRSAAWWLEPADGRTG</sequence>
<dbReference type="PANTHER" id="PTHR10357:SF179">
    <property type="entry name" value="NEUTRAL AND BASIC AMINO ACID TRANSPORT PROTEIN RBAT"/>
    <property type="match status" value="1"/>
</dbReference>
<gene>
    <name evidence="3" type="ORF">roselon_02800</name>
</gene>
<dbReference type="InterPro" id="IPR045857">
    <property type="entry name" value="O16G_dom_2"/>
</dbReference>
<organism evidence="3 4">
    <name type="scientific">Roseicyclus elongatus DSM 19469</name>
    <dbReference type="NCBI Taxonomy" id="1294273"/>
    <lineage>
        <taxon>Bacteria</taxon>
        <taxon>Pseudomonadati</taxon>
        <taxon>Pseudomonadota</taxon>
        <taxon>Alphaproteobacteria</taxon>
        <taxon>Rhodobacterales</taxon>
        <taxon>Roseobacteraceae</taxon>
        <taxon>Roseicyclus</taxon>
    </lineage>
</organism>
<dbReference type="EMBL" id="CP004372">
    <property type="protein sequence ID" value="AHM05098.1"/>
    <property type="molecule type" value="Genomic_DNA"/>
</dbReference>
<dbReference type="Pfam" id="PF00128">
    <property type="entry name" value="Alpha-amylase"/>
    <property type="match status" value="1"/>
</dbReference>
<dbReference type="PANTHER" id="PTHR10357">
    <property type="entry name" value="ALPHA-AMYLASE FAMILY MEMBER"/>
    <property type="match status" value="1"/>
</dbReference>
<proteinExistence type="inferred from homology"/>
<feature type="domain" description="Glycosyl hydrolase family 13 catalytic" evidence="2">
    <location>
        <begin position="15"/>
        <end position="396"/>
    </location>
</feature>
<dbReference type="SUPFAM" id="SSF51445">
    <property type="entry name" value="(Trans)glycosidases"/>
    <property type="match status" value="1"/>
</dbReference>
<dbReference type="AlphaFoldDB" id="W8RV12"/>
<dbReference type="KEGG" id="red:roselon_02800"/>
<dbReference type="eggNOG" id="COG0366">
    <property type="taxonomic scope" value="Bacteria"/>
</dbReference>
<dbReference type="EC" id="3.2.1.20" evidence="3"/>
<evidence type="ECO:0000256" key="1">
    <source>
        <dbReference type="ARBA" id="ARBA00008061"/>
    </source>
</evidence>
<evidence type="ECO:0000313" key="4">
    <source>
        <dbReference type="Proteomes" id="UP000019593"/>
    </source>
</evidence>
<dbReference type="InterPro" id="IPR017853">
    <property type="entry name" value="GH"/>
</dbReference>
<dbReference type="GO" id="GO:0004556">
    <property type="term" value="F:alpha-amylase activity"/>
    <property type="evidence" value="ECO:0007669"/>
    <property type="project" value="TreeGrafter"/>
</dbReference>
<dbReference type="GO" id="GO:0004558">
    <property type="term" value="F:alpha-1,4-glucosidase activity"/>
    <property type="evidence" value="ECO:0007669"/>
    <property type="project" value="UniProtKB-EC"/>
</dbReference>
<reference evidence="3 4" key="1">
    <citation type="submission" date="2013-03" db="EMBL/GenBank/DDBJ databases">
        <authorList>
            <person name="Fiebig A."/>
            <person name="Goeker M."/>
            <person name="Klenk H.-P.P."/>
        </authorList>
    </citation>
    <scope>NUCLEOTIDE SEQUENCE [LARGE SCALE GENOMIC DNA]</scope>
    <source>
        <strain evidence="4">DSM 19469</strain>
    </source>
</reference>
<dbReference type="Proteomes" id="UP000019593">
    <property type="component" value="Chromosome"/>
</dbReference>
<protein>
    <submittedName>
        <fullName evidence="3">Maltodextrin glucosidase</fullName>
        <ecNumber evidence="3">3.2.1.20</ecNumber>
    </submittedName>
</protein>
<evidence type="ECO:0000259" key="2">
    <source>
        <dbReference type="SMART" id="SM00642"/>
    </source>
</evidence>
<comment type="similarity">
    <text evidence="1">Belongs to the glycosyl hydrolase 13 family.</text>
</comment>
<dbReference type="Gene3D" id="3.90.400.10">
    <property type="entry name" value="Oligo-1,6-glucosidase, Domain 2"/>
    <property type="match status" value="1"/>
</dbReference>
<keyword evidence="4" id="KW-1185">Reference proteome</keyword>
<dbReference type="STRING" id="1294273.roselon_02800"/>
<keyword evidence="3" id="KW-0326">Glycosidase</keyword>
<name>W8RV12_9RHOB</name>
<accession>W8RV12</accession>
<keyword evidence="3" id="KW-0378">Hydrolase</keyword>
<dbReference type="HOGENOM" id="CLU_006462_2_3_5"/>
<dbReference type="GO" id="GO:0009313">
    <property type="term" value="P:oligosaccharide catabolic process"/>
    <property type="evidence" value="ECO:0007669"/>
    <property type="project" value="TreeGrafter"/>
</dbReference>
<dbReference type="Gene3D" id="3.20.20.80">
    <property type="entry name" value="Glycosidases"/>
    <property type="match status" value="1"/>
</dbReference>
<dbReference type="RefSeq" id="WP_025312797.1">
    <property type="nucleotide sequence ID" value="NZ_CP004372.1"/>
</dbReference>